<organism evidence="1 2">
    <name type="scientific">Actinopolymorpha pittospori</name>
    <dbReference type="NCBI Taxonomy" id="648752"/>
    <lineage>
        <taxon>Bacteria</taxon>
        <taxon>Bacillati</taxon>
        <taxon>Actinomycetota</taxon>
        <taxon>Actinomycetes</taxon>
        <taxon>Propionibacteriales</taxon>
        <taxon>Actinopolymorphaceae</taxon>
        <taxon>Actinopolymorpha</taxon>
    </lineage>
</organism>
<gene>
    <name evidence="1" type="ORF">HEB94_008940</name>
</gene>
<evidence type="ECO:0000313" key="1">
    <source>
        <dbReference type="EMBL" id="MBE1612092.1"/>
    </source>
</evidence>
<keyword evidence="2" id="KW-1185">Reference proteome</keyword>
<reference evidence="1" key="1">
    <citation type="submission" date="2020-10" db="EMBL/GenBank/DDBJ databases">
        <title>Sequencing the genomes of 1000 actinobacteria strains.</title>
        <authorList>
            <person name="Klenk H.-P."/>
        </authorList>
    </citation>
    <scope>NUCLEOTIDE SEQUENCE</scope>
    <source>
        <strain evidence="1">DSM 45354</strain>
    </source>
</reference>
<dbReference type="EMBL" id="JADBEM010000001">
    <property type="protein sequence ID" value="MBE1612092.1"/>
    <property type="molecule type" value="Genomic_DNA"/>
</dbReference>
<dbReference type="AlphaFoldDB" id="A0A927RD83"/>
<sequence length="81" mass="9216">MRRSGSERPRYAASVFVELEPLEEVEEVEELEELDELELSLLVLEPLSELSDLLVDAFSVVPELLLPLEEPPVEALRLSLR</sequence>
<proteinExistence type="predicted"/>
<evidence type="ECO:0000313" key="2">
    <source>
        <dbReference type="Proteomes" id="UP000638648"/>
    </source>
</evidence>
<comment type="caution">
    <text evidence="1">The sequence shown here is derived from an EMBL/GenBank/DDBJ whole genome shotgun (WGS) entry which is preliminary data.</text>
</comment>
<name>A0A927RD83_9ACTN</name>
<accession>A0A927RD83</accession>
<protein>
    <submittedName>
        <fullName evidence="1">Uncharacterized protein</fullName>
    </submittedName>
</protein>
<dbReference type="Proteomes" id="UP000638648">
    <property type="component" value="Unassembled WGS sequence"/>
</dbReference>